<accession>A0A656YX94</accession>
<comment type="caution">
    <text evidence="2">The sequence shown here is derived from an EMBL/GenBank/DDBJ whole genome shotgun (WGS) entry which is preliminary data.</text>
</comment>
<protein>
    <submittedName>
        <fullName evidence="2">Uncharacterized protein</fullName>
    </submittedName>
</protein>
<keyword evidence="3" id="KW-1185">Reference proteome</keyword>
<name>A0A656YX94_9EURY</name>
<sequence length="63" mass="6645">METGESHKKSGSDICSDTCSKTFGSTFDIVLESDESSPVADTTPCPTHGTEPGKLEVRLGQRG</sequence>
<evidence type="ECO:0000256" key="1">
    <source>
        <dbReference type="SAM" id="MobiDB-lite"/>
    </source>
</evidence>
<gene>
    <name evidence="2" type="ORF">AKJ39_03770</name>
</gene>
<feature type="region of interest" description="Disordered" evidence="1">
    <location>
        <begin position="34"/>
        <end position="63"/>
    </location>
</feature>
<evidence type="ECO:0000313" key="3">
    <source>
        <dbReference type="Proteomes" id="UP000070257"/>
    </source>
</evidence>
<evidence type="ECO:0000313" key="2">
    <source>
        <dbReference type="EMBL" id="KXA97058.1"/>
    </source>
</evidence>
<organism evidence="2 3">
    <name type="scientific">candidate division MSBL1 archaeon SCGC-AAA259J03</name>
    <dbReference type="NCBI Taxonomy" id="1698269"/>
    <lineage>
        <taxon>Archaea</taxon>
        <taxon>Methanobacteriati</taxon>
        <taxon>Methanobacteriota</taxon>
        <taxon>candidate division MSBL1</taxon>
    </lineage>
</organism>
<proteinExistence type="predicted"/>
<dbReference type="EMBL" id="LHXT01000068">
    <property type="protein sequence ID" value="KXA97058.1"/>
    <property type="molecule type" value="Genomic_DNA"/>
</dbReference>
<dbReference type="Proteomes" id="UP000070257">
    <property type="component" value="Unassembled WGS sequence"/>
</dbReference>
<reference evidence="2 3" key="1">
    <citation type="journal article" date="2016" name="Sci. Rep.">
        <title>Metabolic traits of an uncultured archaeal lineage -MSBL1- from brine pools of the Red Sea.</title>
        <authorList>
            <person name="Mwirichia R."/>
            <person name="Alam I."/>
            <person name="Rashid M."/>
            <person name="Vinu M."/>
            <person name="Ba-Alawi W."/>
            <person name="Anthony Kamau A."/>
            <person name="Kamanda Ngugi D."/>
            <person name="Goker M."/>
            <person name="Klenk H.P."/>
            <person name="Bajic V."/>
            <person name="Stingl U."/>
        </authorList>
    </citation>
    <scope>NUCLEOTIDE SEQUENCE [LARGE SCALE GENOMIC DNA]</scope>
    <source>
        <strain evidence="2">SCGC-AAA259J03</strain>
    </source>
</reference>
<dbReference type="AlphaFoldDB" id="A0A656YX94"/>
<feature type="compositionally biased region" description="Basic and acidic residues" evidence="1">
    <location>
        <begin position="51"/>
        <end position="63"/>
    </location>
</feature>